<evidence type="ECO:0000256" key="1">
    <source>
        <dbReference type="SAM" id="Coils"/>
    </source>
</evidence>
<sequence>MEILEKIKNLPIVKILGIGILGLIFLSVAVWFFSFAFRTAFYGGNNMISPSSAPSYDMGYDMMYEEDGVAMKELSMRNVIINQGTIGSDAEEFEVTEYYGNIKTGNLDKTCGRIEELKGFDYVIFENSNRDDRNCSYTFKVKNENAEEVLATVKDLKPENLNANTTTIKNVVDDYTSEVEILEKKLTSLEKTLTDAQSAYDDITVLATRTQDVASLAKIIDSKIQLIERLTTERINIKEQIDRLNRAKADQLDKIDYTYFRLNVSEIIIFDGKALKDSWIYEVRQFINEFNRMLQDISVNLASYLLMLIKIAIYLLIALLVAKYGWIAVKKLWKM</sequence>
<reference evidence="3 4" key="1">
    <citation type="journal article" date="2016" name="Nat. Commun.">
        <title>Thousands of microbial genomes shed light on interconnected biogeochemical processes in an aquifer system.</title>
        <authorList>
            <person name="Anantharaman K."/>
            <person name="Brown C.T."/>
            <person name="Hug L.A."/>
            <person name="Sharon I."/>
            <person name="Castelle C.J."/>
            <person name="Probst A.J."/>
            <person name="Thomas B.C."/>
            <person name="Singh A."/>
            <person name="Wilkins M.J."/>
            <person name="Karaoz U."/>
            <person name="Brodie E.L."/>
            <person name="Williams K.H."/>
            <person name="Hubbard S.S."/>
            <person name="Banfield J.F."/>
        </authorList>
    </citation>
    <scope>NUCLEOTIDE SEQUENCE [LARGE SCALE GENOMIC DNA]</scope>
</reference>
<keyword evidence="2" id="KW-1133">Transmembrane helix</keyword>
<evidence type="ECO:0000256" key="2">
    <source>
        <dbReference type="SAM" id="Phobius"/>
    </source>
</evidence>
<protein>
    <submittedName>
        <fullName evidence="3">Uncharacterized protein</fullName>
    </submittedName>
</protein>
<evidence type="ECO:0000313" key="3">
    <source>
        <dbReference type="EMBL" id="OGD69088.1"/>
    </source>
</evidence>
<gene>
    <name evidence="3" type="ORF">A2996_00205</name>
</gene>
<dbReference type="Proteomes" id="UP000176865">
    <property type="component" value="Unassembled WGS sequence"/>
</dbReference>
<keyword evidence="2" id="KW-0812">Transmembrane</keyword>
<dbReference type="AlphaFoldDB" id="A0A1F5ENW0"/>
<feature type="coiled-coil region" evidence="1">
    <location>
        <begin position="172"/>
        <end position="199"/>
    </location>
</feature>
<feature type="coiled-coil region" evidence="1">
    <location>
        <begin position="227"/>
        <end position="254"/>
    </location>
</feature>
<organism evidence="3 4">
    <name type="scientific">Candidatus Campbellbacteria bacterium RIFCSPLOWO2_01_FULL_34_15</name>
    <dbReference type="NCBI Taxonomy" id="1797579"/>
    <lineage>
        <taxon>Bacteria</taxon>
        <taxon>Candidatus Campbelliibacteriota</taxon>
    </lineage>
</organism>
<proteinExistence type="predicted"/>
<evidence type="ECO:0000313" key="4">
    <source>
        <dbReference type="Proteomes" id="UP000176865"/>
    </source>
</evidence>
<feature type="transmembrane region" description="Helical" evidence="2">
    <location>
        <begin position="301"/>
        <end position="326"/>
    </location>
</feature>
<accession>A0A1F5ENW0</accession>
<keyword evidence="1" id="KW-0175">Coiled coil</keyword>
<comment type="caution">
    <text evidence="3">The sequence shown here is derived from an EMBL/GenBank/DDBJ whole genome shotgun (WGS) entry which is preliminary data.</text>
</comment>
<dbReference type="STRING" id="1797579.A2996_00205"/>
<keyword evidence="2" id="KW-0472">Membrane</keyword>
<feature type="transmembrane region" description="Helical" evidence="2">
    <location>
        <begin position="12"/>
        <end position="37"/>
    </location>
</feature>
<dbReference type="EMBL" id="MFAB01000008">
    <property type="protein sequence ID" value="OGD69088.1"/>
    <property type="molecule type" value="Genomic_DNA"/>
</dbReference>
<name>A0A1F5ENW0_9BACT</name>